<evidence type="ECO:0000313" key="4">
    <source>
        <dbReference type="Proteomes" id="UP001206890"/>
    </source>
</evidence>
<dbReference type="Proteomes" id="UP001206890">
    <property type="component" value="Unassembled WGS sequence"/>
</dbReference>
<dbReference type="EMBL" id="JALXTC010000127">
    <property type="protein sequence ID" value="MCT2119259.1"/>
    <property type="molecule type" value="Genomic_DNA"/>
</dbReference>
<sequence length="70" mass="7951">MTGARGSEGDRRAGTWGTTPGSADRRAADRRRIDEVFGDTLPETTSDEARGSDTRLRDDWWREQRPPHHD</sequence>
<protein>
    <submittedName>
        <fullName evidence="2">Uncharacterized protein</fullName>
    </submittedName>
</protein>
<dbReference type="EMBL" id="JBFTEZ010000002">
    <property type="protein sequence ID" value="MEX6462922.1"/>
    <property type="molecule type" value="Genomic_DNA"/>
</dbReference>
<reference evidence="5" key="2">
    <citation type="submission" date="2024-07" db="EMBL/GenBank/DDBJ databases">
        <title>Pseudomonas strain that inhibits Aeromonas fish pathogens.</title>
        <authorList>
            <person name="Wildschutte H."/>
        </authorList>
    </citation>
    <scope>NUCLEOTIDE SEQUENCE [LARGE SCALE GENOMIC DNA]</scope>
    <source>
        <strain evidence="5">n60</strain>
    </source>
</reference>
<evidence type="ECO:0000313" key="3">
    <source>
        <dbReference type="EMBL" id="MEX6462922.1"/>
    </source>
</evidence>
<dbReference type="Proteomes" id="UP001560293">
    <property type="component" value="Unassembled WGS sequence"/>
</dbReference>
<comment type="caution">
    <text evidence="2">The sequence shown here is derived from an EMBL/GenBank/DDBJ whole genome shotgun (WGS) entry which is preliminary data.</text>
</comment>
<feature type="compositionally biased region" description="Basic and acidic residues" evidence="1">
    <location>
        <begin position="23"/>
        <end position="35"/>
    </location>
</feature>
<reference evidence="2" key="1">
    <citation type="submission" date="2022-04" db="EMBL/GenBank/DDBJ databases">
        <title>Human microbiome associated bacterial genomes.</title>
        <authorList>
            <person name="Sandstrom S."/>
            <person name="Salamzade R."/>
            <person name="Kalan L.R."/>
        </authorList>
    </citation>
    <scope>NUCLEOTIDE SEQUENCE</scope>
    <source>
        <strain evidence="2">P3-SID1762</strain>
    </source>
</reference>
<feature type="region of interest" description="Disordered" evidence="1">
    <location>
        <begin position="1"/>
        <end position="70"/>
    </location>
</feature>
<gene>
    <name evidence="3" type="ORF">AB6N35_00930</name>
    <name evidence="2" type="ORF">M3D93_16145</name>
</gene>
<evidence type="ECO:0000313" key="5">
    <source>
        <dbReference type="Proteomes" id="UP001560293"/>
    </source>
</evidence>
<reference evidence="3" key="3">
    <citation type="submission" date="2024-07" db="EMBL/GenBank/DDBJ databases">
        <authorList>
            <person name="Wildschutte H."/>
        </authorList>
    </citation>
    <scope>NUCLEOTIDE SEQUENCE</scope>
    <source>
        <strain evidence="3">N60</strain>
    </source>
</reference>
<evidence type="ECO:0000313" key="2">
    <source>
        <dbReference type="EMBL" id="MCT2119259.1"/>
    </source>
</evidence>
<keyword evidence="5" id="KW-1185">Reference proteome</keyword>
<dbReference type="AlphaFoldDB" id="A0AAW5QAF7"/>
<feature type="compositionally biased region" description="Basic and acidic residues" evidence="1">
    <location>
        <begin position="47"/>
        <end position="70"/>
    </location>
</feature>
<evidence type="ECO:0000256" key="1">
    <source>
        <dbReference type="SAM" id="MobiDB-lite"/>
    </source>
</evidence>
<dbReference type="RefSeq" id="WP_061229036.1">
    <property type="nucleotide sequence ID" value="NZ_JAFFGT010000007.1"/>
</dbReference>
<name>A0AAW5QAF7_9ACTN</name>
<proteinExistence type="predicted"/>
<organism evidence="2 4">
    <name type="scientific">Dietzia cinnamea</name>
    <dbReference type="NCBI Taxonomy" id="321318"/>
    <lineage>
        <taxon>Bacteria</taxon>
        <taxon>Bacillati</taxon>
        <taxon>Actinomycetota</taxon>
        <taxon>Actinomycetes</taxon>
        <taxon>Mycobacteriales</taxon>
        <taxon>Dietziaceae</taxon>
        <taxon>Dietzia</taxon>
    </lineage>
</organism>
<accession>A0AAW5QAF7</accession>